<comment type="caution">
    <text evidence="3">The sequence shown here is derived from an EMBL/GenBank/DDBJ whole genome shotgun (WGS) entry which is preliminary data.</text>
</comment>
<dbReference type="InterPro" id="IPR017853">
    <property type="entry name" value="GH"/>
</dbReference>
<dbReference type="GO" id="GO:0005576">
    <property type="term" value="C:extracellular region"/>
    <property type="evidence" value="ECO:0007669"/>
    <property type="project" value="TreeGrafter"/>
</dbReference>
<dbReference type="OrthoDB" id="6020543at2759"/>
<proteinExistence type="predicted"/>
<evidence type="ECO:0000313" key="4">
    <source>
        <dbReference type="Proteomes" id="UP000242875"/>
    </source>
</evidence>
<dbReference type="PANTHER" id="PTHR45708:SF49">
    <property type="entry name" value="ENDOCHITINASE"/>
    <property type="match status" value="1"/>
</dbReference>
<keyword evidence="2" id="KW-0326">Glycosidase</keyword>
<gene>
    <name evidence="3" type="ORF">BZG36_00851</name>
</gene>
<dbReference type="EMBL" id="MVBO01000005">
    <property type="protein sequence ID" value="OZJ06202.1"/>
    <property type="molecule type" value="Genomic_DNA"/>
</dbReference>
<dbReference type="PANTHER" id="PTHR45708">
    <property type="entry name" value="ENDOCHITINASE"/>
    <property type="match status" value="1"/>
</dbReference>
<dbReference type="Gene3D" id="3.20.20.80">
    <property type="entry name" value="Glycosidases"/>
    <property type="match status" value="1"/>
</dbReference>
<evidence type="ECO:0000313" key="3">
    <source>
        <dbReference type="EMBL" id="OZJ06202.1"/>
    </source>
</evidence>
<name>A0A261Y6H1_9FUNG</name>
<dbReference type="Proteomes" id="UP000242875">
    <property type="component" value="Unassembled WGS sequence"/>
</dbReference>
<keyword evidence="1" id="KW-0378">Hydrolase</keyword>
<keyword evidence="4" id="KW-1185">Reference proteome</keyword>
<dbReference type="AlphaFoldDB" id="A0A261Y6H1"/>
<dbReference type="InterPro" id="IPR050542">
    <property type="entry name" value="Glycosyl_Hydrlase18_Chitinase"/>
</dbReference>
<evidence type="ECO:0008006" key="5">
    <source>
        <dbReference type="Google" id="ProtNLM"/>
    </source>
</evidence>
<reference evidence="3 4" key="1">
    <citation type="journal article" date="2017" name="Mycologia">
        <title>Bifiguratus adelaidae, gen. et sp. nov., a new member of Mucoromycotina in endophytic and soil-dwelling habitats.</title>
        <authorList>
            <person name="Torres-Cruz T.J."/>
            <person name="Billingsley Tobias T.L."/>
            <person name="Almatruk M."/>
            <person name="Hesse C."/>
            <person name="Kuske C.R."/>
            <person name="Desiro A."/>
            <person name="Benucci G.M."/>
            <person name="Bonito G."/>
            <person name="Stajich J.E."/>
            <person name="Dunlap C."/>
            <person name="Arnold A.E."/>
            <person name="Porras-Alfaro A."/>
        </authorList>
    </citation>
    <scope>NUCLEOTIDE SEQUENCE [LARGE SCALE GENOMIC DNA]</scope>
    <source>
        <strain evidence="3 4">AZ0501</strain>
    </source>
</reference>
<accession>A0A261Y6H1</accession>
<protein>
    <recommendedName>
        <fullName evidence="5">Chitinase</fullName>
    </recommendedName>
</protein>
<evidence type="ECO:0000256" key="2">
    <source>
        <dbReference type="ARBA" id="ARBA00023295"/>
    </source>
</evidence>
<dbReference type="SUPFAM" id="SSF51445">
    <property type="entry name" value="(Trans)glycosidases"/>
    <property type="match status" value="1"/>
</dbReference>
<dbReference type="GO" id="GO:0004568">
    <property type="term" value="F:chitinase activity"/>
    <property type="evidence" value="ECO:0007669"/>
    <property type="project" value="TreeGrafter"/>
</dbReference>
<sequence length="328" mass="35388">MSLCNLFSARPGSTWLFVQFCNNYCYPGSGKDYNFAEWDTWAKTVAINKDVKVFLGLAGSKTAADTGYTPWDQLRPVLGGTQNNYTSFGGVMMWDASEATANKDGGDVNYAKTVSDFIKQNPHCNSTTASYQATLTNALPQNTAPSAAAFGPVECPIIHQPCTTEGEYRCAGANVAVCSQDHWTMFPCSADGSFICQSLGDNAYCDWASGKTPICTHNGTYPSLVTATPSPPFIQYVSIDSNITSSIHYGAIHIRTLSTPLSYPISLQFQLQGKMQSTSLGNFTQQGNNTTLNLIPPPMHMSFTVQLAWTANSQPPTALTLQSKVSGP</sequence>
<organism evidence="3 4">
    <name type="scientific">Bifiguratus adelaidae</name>
    <dbReference type="NCBI Taxonomy" id="1938954"/>
    <lineage>
        <taxon>Eukaryota</taxon>
        <taxon>Fungi</taxon>
        <taxon>Fungi incertae sedis</taxon>
        <taxon>Mucoromycota</taxon>
        <taxon>Mucoromycotina</taxon>
        <taxon>Endogonomycetes</taxon>
        <taxon>Endogonales</taxon>
        <taxon>Endogonales incertae sedis</taxon>
        <taxon>Bifiguratus</taxon>
    </lineage>
</organism>
<evidence type="ECO:0000256" key="1">
    <source>
        <dbReference type="ARBA" id="ARBA00022801"/>
    </source>
</evidence>